<evidence type="ECO:0000259" key="2">
    <source>
        <dbReference type="Pfam" id="PF15645"/>
    </source>
</evidence>
<sequence>QDVLSEEDLTALQAVLAQRDYQIVIDLPQPERHDRVRRAVGRRLLAEESTTPAPEVSPEYWPALPRKTAIDSRLGDYVHTTFPQAVASATAAEYSLIYPEEKVYQRNGYDYLYVDGNYRCITLHFTMRADRVVPTAGVLYSNQEWPASNSMSVKVNFDPVAMKWCLDASGISEIPASASPQESNKMTSASAALNREAGTWSAEHAFTYDEEDPGRDGAIYQDDRLYIFLHGRYWPFLFINDDLGAISNGSGTTWVNRKQNEWDIATTLRPMVMPGRRVVSEQVEKWVEQEFDPRKAYQPRPGDFKSSIENGIYRTASKVDTYIYVATNFWPVNINKSDTALGYNNIGTIFEKKLDYSAKTIRIIKNRQSMQWEDRDKLPSTRHFERPRNTSASVWLTEEAELWDANAASSAGFHPTREGNGGVYRQPNGDLYIYLNQKYWPFIFLGGNTGIIPVKISGNATNVVVHNYNGIWDYAGETAPETPGAIREFIDSLMLNTLIDKETRHALFKVLSGHDFVSWSALLQLMVQIIEQEFYRIYTQPDHEKIKNILFLKKKVIRLQQQMHHTEQLLPGLKNEWNDALLDIYYRAFSTGFVDATEIYAAWHSRIVVQDISKKKKVLESFNIHLKVDEVHKELLEANAKRNELLRTMHTGFQSPHDNPQAILAAKEYEKIKKLIPKGEQLQKISNNIVNKISEYKKLIKQHSDKYKSYDQGEALAKKTLGPKLALSTDQDTTSKIVEEAIIALALQEVEMVIKERDAYSEKDLEELNTIRIARDLVIRMSEQQSAFNYLVNRLMSINIEKHTLSNDYNDIIWANDQAEKINKNNLHFDENSEVLSFLAPTLYWILKNKKTPKDLQGQDFNKIVDGYYSDIYHLNPLTQITKIPEGYTPLSGLLDSEYFSEQKEYVNQFSVYKEKYSAYDASEMTKNLLLISGLTLADILAKTKKRFRINVKMSEHDEDILPGEMLFVQLHDDRWIFFSLFPDALFSKVYTSAEMSANAYLSKITTLAPVALKGVTYGPVYSEDFFRERFGKKESGSLWSFDFKWRHVRTALLSTVYNDEGELKFPTPFTDDKYYGLILDLKENASQPHENLVKTLNTSLVSMFKNTADARKKSLYTPSVLQQIAFAMVPFYREIYYHDNDPEYKIDVDSVLLDVIGIVCVVVGAGIKIAAVLNKIRVIAELLSQGVKHGLVGKALLSYVIRELAKDVAFSALKVLKISVIALIDLIDPLAIKDIAKFTVQHFNKSKSLRSLIPDAQQISQARGINKKYARTDIDIMKMSKQKINDTDVYVPSVSQNSKKEYYISVDDNTYQIRWDNASDTWRTVDPKNPGRFAYGEPVIFENGQWKINKNYGGLRGGGKGASRLAAHADDDVTMAAQPMREGLPQEKVLANLDGASVFDARETLTRLRKVREIEDAIQSPLGKANSVAPYVASFLRKEGFEKIRYRGIAFFANGMDRVPKNHYVVLGTKGGGDYVFDVTARQFSNIYYELNAPIILPESLWAQKYANLTSRSLIKYGDYRSLSTAMTDFDGRSNYFYYGPNSFIPNAFVLRRPRWYYPADAAANAVADAAAAGRVKSPPAEDIKGANPKRKGRPNREDFMVDGKFDEEAYNEARYGEARRRLANTKDLDDVGRRRKAAEVQLKLLSEEEVKSVKVIGEANDSFTLTTIPDKPAETLALNSHGWFTGVSGKYRLPENKELIFLGPHGKTLAEPPGNLPTVTLLAGDAEPIFYASLIRNVQKKVASEFTELTAGTTSKGRVMDYSLMHYEKTPQEELTLAVLLNRQNALRENIDILSVTPAAGRDKKLSDVLNAIDKTGIYGKYNYKKLIFVACREDKRRGAISAALGDSYQIQFKETKSDLAALSLDETSVAGAGSNAGAAKPFAPGNAKALVGEPLPRVRRSIPHSGPTEPTTLMPETTTTDEYEADSDESEFIDFDGILVFEKLTITMPDKKMTSEVLGILPYINPPLSNRKA</sequence>
<proteinExistence type="predicted"/>
<feature type="domain" description="Tox-PLDMTX" evidence="2">
    <location>
        <begin position="1422"/>
        <end position="1558"/>
    </location>
</feature>
<feature type="region of interest" description="Disordered" evidence="1">
    <location>
        <begin position="1579"/>
        <end position="1600"/>
    </location>
</feature>
<dbReference type="InterPro" id="IPR049002">
    <property type="entry name" value="Stv"/>
</dbReference>
<evidence type="ECO:0000256" key="1">
    <source>
        <dbReference type="SAM" id="MobiDB-lite"/>
    </source>
</evidence>
<accession>A0A1C4EF50</accession>
<feature type="region of interest" description="Disordered" evidence="1">
    <location>
        <begin position="1901"/>
        <end position="1920"/>
    </location>
</feature>
<evidence type="ECO:0000259" key="3">
    <source>
        <dbReference type="Pfam" id="PF21527"/>
    </source>
</evidence>
<feature type="non-terminal residue" evidence="4">
    <location>
        <position position="1"/>
    </location>
</feature>
<feature type="domain" description="Putative adhesin Stv" evidence="3">
    <location>
        <begin position="1678"/>
        <end position="1836"/>
    </location>
</feature>
<evidence type="ECO:0000313" key="5">
    <source>
        <dbReference type="Proteomes" id="UP000198975"/>
    </source>
</evidence>
<reference evidence="5" key="1">
    <citation type="submission" date="2016-08" db="EMBL/GenBank/DDBJ databases">
        <authorList>
            <person name="Varghese N."/>
            <person name="Submissions Spin"/>
        </authorList>
    </citation>
    <scope>NUCLEOTIDE SEQUENCE [LARGE SCALE GENOMIC DNA]</scope>
    <source>
        <strain evidence="5">REICA_082</strain>
    </source>
</reference>
<dbReference type="InterPro" id="IPR028907">
    <property type="entry name" value="Tox-PLDMTX_dom"/>
</dbReference>
<dbReference type="Gene3D" id="3.10.670.10">
    <property type="entry name" value="Secreted effector protein ssei"/>
    <property type="match status" value="1"/>
</dbReference>
<dbReference type="Pfam" id="PF15645">
    <property type="entry name" value="Tox-PLDMTX"/>
    <property type="match status" value="1"/>
</dbReference>
<dbReference type="Proteomes" id="UP000198975">
    <property type="component" value="Unassembled WGS sequence"/>
</dbReference>
<dbReference type="Pfam" id="PF21527">
    <property type="entry name" value="Stv"/>
    <property type="match status" value="1"/>
</dbReference>
<name>A0A1C4EF50_9ENTR</name>
<feature type="compositionally biased region" description="Low complexity" evidence="1">
    <location>
        <begin position="1910"/>
        <end position="1920"/>
    </location>
</feature>
<evidence type="ECO:0000313" key="4">
    <source>
        <dbReference type="EMBL" id="SCC42132.1"/>
    </source>
</evidence>
<dbReference type="EMBL" id="FMAY01000025">
    <property type="protein sequence ID" value="SCC42132.1"/>
    <property type="molecule type" value="Genomic_DNA"/>
</dbReference>
<protein>
    <submittedName>
        <fullName evidence="4">Dermonecrotoxin of the Papain-like fold</fullName>
    </submittedName>
</protein>
<gene>
    <name evidence="4" type="ORF">GA0061071_1251</name>
</gene>
<keyword evidence="5" id="KW-1185">Reference proteome</keyword>
<organism evidence="4 5">
    <name type="scientific">Kosakonia oryzendophytica</name>
    <dbReference type="NCBI Taxonomy" id="1005665"/>
    <lineage>
        <taxon>Bacteria</taxon>
        <taxon>Pseudomonadati</taxon>
        <taxon>Pseudomonadota</taxon>
        <taxon>Gammaproteobacteria</taxon>
        <taxon>Enterobacterales</taxon>
        <taxon>Enterobacteriaceae</taxon>
        <taxon>Kosakonia</taxon>
    </lineage>
</organism>